<organism evidence="2 3">
    <name type="scientific">Ricinus communis</name>
    <name type="common">Castor bean</name>
    <dbReference type="NCBI Taxonomy" id="3988"/>
    <lineage>
        <taxon>Eukaryota</taxon>
        <taxon>Viridiplantae</taxon>
        <taxon>Streptophyta</taxon>
        <taxon>Embryophyta</taxon>
        <taxon>Tracheophyta</taxon>
        <taxon>Spermatophyta</taxon>
        <taxon>Magnoliopsida</taxon>
        <taxon>eudicotyledons</taxon>
        <taxon>Gunneridae</taxon>
        <taxon>Pentapetalae</taxon>
        <taxon>rosids</taxon>
        <taxon>fabids</taxon>
        <taxon>Malpighiales</taxon>
        <taxon>Euphorbiaceae</taxon>
        <taxon>Acalyphoideae</taxon>
        <taxon>Acalypheae</taxon>
        <taxon>Ricinus</taxon>
    </lineage>
</organism>
<reference evidence="3" key="1">
    <citation type="journal article" date="2010" name="Nat. Biotechnol.">
        <title>Draft genome sequence of the oilseed species Ricinus communis.</title>
        <authorList>
            <person name="Chan A.P."/>
            <person name="Crabtree J."/>
            <person name="Zhao Q."/>
            <person name="Lorenzi H."/>
            <person name="Orvis J."/>
            <person name="Puiu D."/>
            <person name="Melake-Berhan A."/>
            <person name="Jones K.M."/>
            <person name="Redman J."/>
            <person name="Chen G."/>
            <person name="Cahoon E.B."/>
            <person name="Gedil M."/>
            <person name="Stanke M."/>
            <person name="Haas B.J."/>
            <person name="Wortman J.R."/>
            <person name="Fraser-Liggett C.M."/>
            <person name="Ravel J."/>
            <person name="Rabinowicz P.D."/>
        </authorList>
    </citation>
    <scope>NUCLEOTIDE SEQUENCE [LARGE SCALE GENOMIC DNA]</scope>
    <source>
        <strain evidence="3">cv. Hale</strain>
    </source>
</reference>
<feature type="compositionally biased region" description="Basic and acidic residues" evidence="1">
    <location>
        <begin position="68"/>
        <end position="78"/>
    </location>
</feature>
<evidence type="ECO:0000256" key="1">
    <source>
        <dbReference type="SAM" id="MobiDB-lite"/>
    </source>
</evidence>
<sequence>MAALMAPMEVPTIQSGASWQFVLLRGLAAQQPGDANAGHRGHGQHRLDQPLARDKRANRQRVRHQRLQRAERGQRGQRLEAEAAAGAAVQQSAQPRLRQAHRVVDGAVHQRVRLQRLGGQRLGVDHLDAQQFAFTYQSLLVGRQRGRVFMFAHGLSLQQHVAVGLEFRHGGRQRQLAAADQRARVQNQADGDQQEHGGDDGQDDPADRRPRQVHNGDRGVDQREAAQQHGQCEHQHQLQQMVAHLGQLQRGQLQPVEHEGDRIAGHQTQRCDQPRRTWIVCLRHDSLLAADDDTDQQADAGRRGDRTPRIFLDVFVRVLRGFLGGGHGADLGFVGLGHRGVQRAHAAAAQFLGLFAGQRGGCGEQGLGVLDQRFHVIIYGTDVLFQHG</sequence>
<feature type="compositionally biased region" description="Low complexity" evidence="1">
    <location>
        <begin position="174"/>
        <end position="191"/>
    </location>
</feature>
<feature type="compositionally biased region" description="Basic and acidic residues" evidence="1">
    <location>
        <begin position="193"/>
        <end position="236"/>
    </location>
</feature>
<gene>
    <name evidence="2" type="ORF">RCOM_1944040</name>
</gene>
<dbReference type="InParanoid" id="B9TH77"/>
<name>B9TH77_RICCO</name>
<dbReference type="AlphaFoldDB" id="B9TH77"/>
<keyword evidence="3" id="KW-1185">Reference proteome</keyword>
<feature type="compositionally biased region" description="Basic residues" evidence="1">
    <location>
        <begin position="58"/>
        <end position="67"/>
    </location>
</feature>
<evidence type="ECO:0000313" key="2">
    <source>
        <dbReference type="EMBL" id="EEF24787.1"/>
    </source>
</evidence>
<feature type="compositionally biased region" description="Basic and acidic residues" evidence="1">
    <location>
        <begin position="45"/>
        <end position="57"/>
    </location>
</feature>
<dbReference type="EMBL" id="EQ981283">
    <property type="protein sequence ID" value="EEF24787.1"/>
    <property type="molecule type" value="Genomic_DNA"/>
</dbReference>
<feature type="region of interest" description="Disordered" evidence="1">
    <location>
        <begin position="174"/>
        <end position="237"/>
    </location>
</feature>
<accession>B9TH77</accession>
<dbReference type="Proteomes" id="UP000008311">
    <property type="component" value="Unassembled WGS sequence"/>
</dbReference>
<proteinExistence type="predicted"/>
<protein>
    <submittedName>
        <fullName evidence="2">Uncharacterized protein</fullName>
    </submittedName>
</protein>
<evidence type="ECO:0000313" key="3">
    <source>
        <dbReference type="Proteomes" id="UP000008311"/>
    </source>
</evidence>
<feature type="region of interest" description="Disordered" evidence="1">
    <location>
        <begin position="32"/>
        <end position="78"/>
    </location>
</feature>